<dbReference type="GO" id="GO:0047669">
    <property type="term" value="F:amylosucrase activity"/>
    <property type="evidence" value="ECO:0007669"/>
    <property type="project" value="InterPro"/>
</dbReference>
<dbReference type="EMBL" id="NQWI01000046">
    <property type="protein sequence ID" value="PDW02958.1"/>
    <property type="molecule type" value="Genomic_DNA"/>
</dbReference>
<dbReference type="InterPro" id="IPR045857">
    <property type="entry name" value="O16G_dom_2"/>
</dbReference>
<accession>A0A2A6RJC0</accession>
<evidence type="ECO:0000259" key="1">
    <source>
        <dbReference type="SMART" id="SM00642"/>
    </source>
</evidence>
<organism evidence="2 3">
    <name type="scientific">Candidatus Viridilinea mediisalina</name>
    <dbReference type="NCBI Taxonomy" id="2024553"/>
    <lineage>
        <taxon>Bacteria</taxon>
        <taxon>Bacillati</taxon>
        <taxon>Chloroflexota</taxon>
        <taxon>Chloroflexia</taxon>
        <taxon>Chloroflexales</taxon>
        <taxon>Chloroflexineae</taxon>
        <taxon>Oscillochloridaceae</taxon>
        <taxon>Candidatus Viridilinea</taxon>
    </lineage>
</organism>
<dbReference type="AlphaFoldDB" id="A0A2A6RJC0"/>
<feature type="domain" description="Glycosyl hydrolase family 13 catalytic" evidence="1">
    <location>
        <begin position="110"/>
        <end position="546"/>
    </location>
</feature>
<sequence>MSDPTWQQEAAAQALERLLPRLRSALAAAQAADAAGYAAFEARLQREWPRLFTLLLRLYGGQYDFFYQLEQLLLLAGWAWSERRPALRALDAQREADPHWYQAQHVLGAVLYVDRFADTLAGLREHLPYLQRLGVTYLHLMPLFLAPTGNSDGGYAVSSYRVVQPELGTMEELAALADLLRANQISLVLDFVFNHTSDEHEWAKRARAGERTYEHFYLLFPDRTLPDQYDQTLREIFPTVRHGSFTWDAAMRRWVWTTFNSFQWDLNYANPEVFRAMGAELLFLANQGVEVLRLDAVAFIWKRMGSSCENQPEAHWIIQAYNALTRIVCPALLFKSEAIVHPDEVVKYLGLEEAQLSYNPLGMALCWEALATREVRLLSHALATRWSIPTGCAWINYLRVHDDIGWTFDDDDARSLGIDPWGHRRFLNAFYVGDHAASFARGVPFQANPATGDARVSGTLASLAGLEQALQRNDPTLIDLAVRRILLLFSVMLSSGGIPLLYVGDELATLNDYSYAHDPARADDSRWVHRATFDWRRAAYADDSTRPEGRVYQGLLRLIALRKQQTAFAGNELTVFEPGHASLLGYVRQHRGQRVLVLANFSEGTHGIAANRLRLYGLAYQFRDLISGQTVSAEGVVQLEGYQVLWLVGY</sequence>
<dbReference type="Gene3D" id="2.60.40.1180">
    <property type="entry name" value="Golgi alpha-mannosidase II"/>
    <property type="match status" value="1"/>
</dbReference>
<dbReference type="InterPro" id="IPR006047">
    <property type="entry name" value="GH13_cat_dom"/>
</dbReference>
<dbReference type="InterPro" id="IPR044077">
    <property type="entry name" value="Amylosucrase"/>
</dbReference>
<dbReference type="Pfam" id="PF00128">
    <property type="entry name" value="Alpha-amylase"/>
    <property type="match status" value="1"/>
</dbReference>
<dbReference type="Gene3D" id="1.10.1740.10">
    <property type="match status" value="1"/>
</dbReference>
<protein>
    <submittedName>
        <fullName evidence="2">Amylosucrase</fullName>
    </submittedName>
</protein>
<dbReference type="SMART" id="SM00642">
    <property type="entry name" value="Aamy"/>
    <property type="match status" value="1"/>
</dbReference>
<dbReference type="PANTHER" id="PTHR10357:SF213">
    <property type="entry name" value="ALPHA AMYLASE CATALYTIC REGION"/>
    <property type="match status" value="1"/>
</dbReference>
<name>A0A2A6RJC0_9CHLR</name>
<gene>
    <name evidence="2" type="ORF">CJ255_11305</name>
</gene>
<dbReference type="GO" id="GO:0005975">
    <property type="term" value="P:carbohydrate metabolic process"/>
    <property type="evidence" value="ECO:0007669"/>
    <property type="project" value="InterPro"/>
</dbReference>
<dbReference type="InterPro" id="IPR013780">
    <property type="entry name" value="Glyco_hydro_b"/>
</dbReference>
<dbReference type="OrthoDB" id="9805159at2"/>
<dbReference type="Gene3D" id="3.90.400.10">
    <property type="entry name" value="Oligo-1,6-glucosidase, Domain 2"/>
    <property type="match status" value="1"/>
</dbReference>
<dbReference type="CDD" id="cd11324">
    <property type="entry name" value="AmyAc_Amylosucrase"/>
    <property type="match status" value="1"/>
</dbReference>
<evidence type="ECO:0000313" key="3">
    <source>
        <dbReference type="Proteomes" id="UP000220527"/>
    </source>
</evidence>
<reference evidence="3" key="1">
    <citation type="submission" date="2017-08" db="EMBL/GenBank/DDBJ databases">
        <authorList>
            <person name="Grouzdev D.S."/>
            <person name="Gaisin V.A."/>
            <person name="Rysina M.S."/>
            <person name="Gorlenko V.M."/>
        </authorList>
    </citation>
    <scope>NUCLEOTIDE SEQUENCE [LARGE SCALE GENOMIC DNA]</scope>
    <source>
        <strain evidence="3">Kir15-3F</strain>
    </source>
</reference>
<comment type="caution">
    <text evidence="2">The sequence shown here is derived from an EMBL/GenBank/DDBJ whole genome shotgun (WGS) entry which is preliminary data.</text>
</comment>
<evidence type="ECO:0000313" key="2">
    <source>
        <dbReference type="EMBL" id="PDW02958.1"/>
    </source>
</evidence>
<proteinExistence type="predicted"/>
<dbReference type="Proteomes" id="UP000220527">
    <property type="component" value="Unassembled WGS sequence"/>
</dbReference>
<dbReference type="SUPFAM" id="SSF51445">
    <property type="entry name" value="(Trans)glycosidases"/>
    <property type="match status" value="1"/>
</dbReference>
<dbReference type="InterPro" id="IPR017853">
    <property type="entry name" value="GH"/>
</dbReference>
<dbReference type="SUPFAM" id="SSF51011">
    <property type="entry name" value="Glycosyl hydrolase domain"/>
    <property type="match status" value="1"/>
</dbReference>
<dbReference type="RefSeq" id="WP_097644213.1">
    <property type="nucleotide sequence ID" value="NZ_NQWI01000046.1"/>
</dbReference>
<keyword evidence="3" id="KW-1185">Reference proteome</keyword>
<dbReference type="PANTHER" id="PTHR10357">
    <property type="entry name" value="ALPHA-AMYLASE FAMILY MEMBER"/>
    <property type="match status" value="1"/>
</dbReference>
<dbReference type="Gene3D" id="3.20.20.80">
    <property type="entry name" value="Glycosidases"/>
    <property type="match status" value="1"/>
</dbReference>